<keyword evidence="2" id="KW-1185">Reference proteome</keyword>
<accession>A0ABY5ZA13</accession>
<reference evidence="1" key="1">
    <citation type="submission" date="2021-04" db="EMBL/GenBank/DDBJ databases">
        <title>Biosynthetic gene clusters of Dactylosporangioum roseum.</title>
        <authorList>
            <person name="Hartkoorn R.C."/>
            <person name="Beaudoing E."/>
            <person name="Hot D."/>
            <person name="Moureu S."/>
        </authorList>
    </citation>
    <scope>NUCLEOTIDE SEQUENCE</scope>
    <source>
        <strain evidence="1">NRRL B-16295</strain>
    </source>
</reference>
<proteinExistence type="predicted"/>
<protein>
    <submittedName>
        <fullName evidence="1">Uncharacterized protein</fullName>
    </submittedName>
</protein>
<evidence type="ECO:0000313" key="2">
    <source>
        <dbReference type="Proteomes" id="UP001058271"/>
    </source>
</evidence>
<gene>
    <name evidence="1" type="ORF">Drose_12165</name>
</gene>
<sequence length="246" mass="26351">MGDGAELTTVYVFRLGEAYDDLEPVFSVDGRDYADPAAVRADVEAASLALRERRLIADYETSQAGPGTPRTGLPSWQQWRARHIEGGTPIGVRPLPEHQATPVGWDAMGRWLEQSQRWLREQLAGAAGAVAGGRVTLLSDPGPQRVGRASVDLAEEQFRVECGYAVIPPAGQPVPETLQAVARWLRGAGWALGEPLEKPASTTVVATNAGHEIALVWRHRSTAVSLLGTSPTVDATWFGKDGPADA</sequence>
<name>A0ABY5ZA13_9ACTN</name>
<dbReference type="RefSeq" id="WP_260728295.1">
    <property type="nucleotide sequence ID" value="NZ_BAAABS010000041.1"/>
</dbReference>
<organism evidence="1 2">
    <name type="scientific">Dactylosporangium roseum</name>
    <dbReference type="NCBI Taxonomy" id="47989"/>
    <lineage>
        <taxon>Bacteria</taxon>
        <taxon>Bacillati</taxon>
        <taxon>Actinomycetota</taxon>
        <taxon>Actinomycetes</taxon>
        <taxon>Micromonosporales</taxon>
        <taxon>Micromonosporaceae</taxon>
        <taxon>Dactylosporangium</taxon>
    </lineage>
</organism>
<dbReference type="EMBL" id="CP073721">
    <property type="protein sequence ID" value="UWZ38904.1"/>
    <property type="molecule type" value="Genomic_DNA"/>
</dbReference>
<dbReference type="Proteomes" id="UP001058271">
    <property type="component" value="Chromosome"/>
</dbReference>
<evidence type="ECO:0000313" key="1">
    <source>
        <dbReference type="EMBL" id="UWZ38904.1"/>
    </source>
</evidence>